<organism evidence="2 3">
    <name type="scientific">Puniceicoccus vermicola</name>
    <dbReference type="NCBI Taxonomy" id="388746"/>
    <lineage>
        <taxon>Bacteria</taxon>
        <taxon>Pseudomonadati</taxon>
        <taxon>Verrucomicrobiota</taxon>
        <taxon>Opitutia</taxon>
        <taxon>Puniceicoccales</taxon>
        <taxon>Puniceicoccaceae</taxon>
        <taxon>Puniceicoccus</taxon>
    </lineage>
</organism>
<name>A0A7X1AWA2_9BACT</name>
<protein>
    <recommendedName>
        <fullName evidence="4">Lipoprotein</fullName>
    </recommendedName>
</protein>
<dbReference type="Proteomes" id="UP000525652">
    <property type="component" value="Unassembled WGS sequence"/>
</dbReference>
<evidence type="ECO:0000313" key="3">
    <source>
        <dbReference type="Proteomes" id="UP000525652"/>
    </source>
</evidence>
<reference evidence="2 3" key="1">
    <citation type="submission" date="2020-07" db="EMBL/GenBank/DDBJ databases">
        <authorList>
            <person name="Feng X."/>
        </authorList>
    </citation>
    <scope>NUCLEOTIDE SEQUENCE [LARGE SCALE GENOMIC DNA]</scope>
    <source>
        <strain evidence="2 3">JCM14086</strain>
    </source>
</reference>
<evidence type="ECO:0008006" key="4">
    <source>
        <dbReference type="Google" id="ProtNLM"/>
    </source>
</evidence>
<accession>A0A7X1AWA2</accession>
<gene>
    <name evidence="2" type="ORF">H5P30_04350</name>
</gene>
<dbReference type="AlphaFoldDB" id="A0A7X1AWA2"/>
<keyword evidence="1" id="KW-0732">Signal</keyword>
<feature type="chain" id="PRO_5031295549" description="Lipoprotein" evidence="1">
    <location>
        <begin position="24"/>
        <end position="175"/>
    </location>
</feature>
<comment type="caution">
    <text evidence="2">The sequence shown here is derived from an EMBL/GenBank/DDBJ whole genome shotgun (WGS) entry which is preliminary data.</text>
</comment>
<keyword evidence="3" id="KW-1185">Reference proteome</keyword>
<feature type="signal peptide" evidence="1">
    <location>
        <begin position="1"/>
        <end position="23"/>
    </location>
</feature>
<dbReference type="EMBL" id="JACHVA010000043">
    <property type="protein sequence ID" value="MBC2601007.1"/>
    <property type="molecule type" value="Genomic_DNA"/>
</dbReference>
<dbReference type="RefSeq" id="WP_185691736.1">
    <property type="nucleotide sequence ID" value="NZ_JACHVA010000043.1"/>
</dbReference>
<proteinExistence type="predicted"/>
<sequence length="175" mass="20150">MIKIGLRPLAFFLVLLCSCASIVKNDPYDRKIPKNPSWSINPESVAEESDLISYESLYIHAYDSIPGYQGYRFFSNGRYIVKYVKNDKIDPSLIFSTLTDAVVGYYKIENKKIFLEFFLPRNYGNYHKSEGYIDSGGNIVVNVVNSSRLFSDGEVRPKIYFKIKADDLKEITPDW</sequence>
<evidence type="ECO:0000256" key="1">
    <source>
        <dbReference type="SAM" id="SignalP"/>
    </source>
</evidence>
<evidence type="ECO:0000313" key="2">
    <source>
        <dbReference type="EMBL" id="MBC2601007.1"/>
    </source>
</evidence>
<dbReference type="PROSITE" id="PS51257">
    <property type="entry name" value="PROKAR_LIPOPROTEIN"/>
    <property type="match status" value="1"/>
</dbReference>